<evidence type="ECO:0000313" key="1">
    <source>
        <dbReference type="EMBL" id="KXT04776.1"/>
    </source>
</evidence>
<keyword evidence="2" id="KW-1185">Reference proteome</keyword>
<gene>
    <name evidence="1" type="ORF">AC578_9709</name>
</gene>
<name>A0A139HQR5_9PEZI</name>
<protein>
    <submittedName>
        <fullName evidence="1">Uncharacterized protein</fullName>
    </submittedName>
</protein>
<dbReference type="OrthoDB" id="1929311at2759"/>
<dbReference type="AlphaFoldDB" id="A0A139HQR5"/>
<evidence type="ECO:0000313" key="2">
    <source>
        <dbReference type="Proteomes" id="UP000070133"/>
    </source>
</evidence>
<accession>A0A139HQR5</accession>
<reference evidence="1 2" key="1">
    <citation type="submission" date="2015-07" db="EMBL/GenBank/DDBJ databases">
        <title>Comparative genomics of the Sigatoka disease complex on banana suggests a link between parallel evolutionary changes in Pseudocercospora fijiensis and Pseudocercospora eumusae and increased virulence on the banana host.</title>
        <authorList>
            <person name="Chang T.-C."/>
            <person name="Salvucci A."/>
            <person name="Crous P.W."/>
            <person name="Stergiopoulos I."/>
        </authorList>
    </citation>
    <scope>NUCLEOTIDE SEQUENCE [LARGE SCALE GENOMIC DNA]</scope>
    <source>
        <strain evidence="1 2">CBS 114824</strain>
    </source>
</reference>
<dbReference type="Proteomes" id="UP000070133">
    <property type="component" value="Unassembled WGS sequence"/>
</dbReference>
<organism evidence="1 2">
    <name type="scientific">Pseudocercospora eumusae</name>
    <dbReference type="NCBI Taxonomy" id="321146"/>
    <lineage>
        <taxon>Eukaryota</taxon>
        <taxon>Fungi</taxon>
        <taxon>Dikarya</taxon>
        <taxon>Ascomycota</taxon>
        <taxon>Pezizomycotina</taxon>
        <taxon>Dothideomycetes</taxon>
        <taxon>Dothideomycetidae</taxon>
        <taxon>Mycosphaerellales</taxon>
        <taxon>Mycosphaerellaceae</taxon>
        <taxon>Pseudocercospora</taxon>
    </lineage>
</organism>
<sequence length="179" mass="20198">MSNPAPVFGPPCSPEIFYQKWLSKLQDHFGTGDFYSLDPIKSLNFLHKAADLTVAFTVEARALGLKESDFRRDQLSVSKTDFPRHLADDKFTNPFLAVLILEATIDVILKTWRKNQHALANAALFQRTGMDSLGDKIDRADRDGNWLALVHDSRILAQVLADKSVNWVSRQLNESRSRG</sequence>
<comment type="caution">
    <text evidence="1">The sequence shown here is derived from an EMBL/GenBank/DDBJ whole genome shotgun (WGS) entry which is preliminary data.</text>
</comment>
<dbReference type="EMBL" id="LFZN01000018">
    <property type="protein sequence ID" value="KXT04776.1"/>
    <property type="molecule type" value="Genomic_DNA"/>
</dbReference>
<proteinExistence type="predicted"/>